<organism evidence="5 6">
    <name type="scientific">Paractinoplanes rhizophilus</name>
    <dbReference type="NCBI Taxonomy" id="1416877"/>
    <lineage>
        <taxon>Bacteria</taxon>
        <taxon>Bacillati</taxon>
        <taxon>Actinomycetota</taxon>
        <taxon>Actinomycetes</taxon>
        <taxon>Micromonosporales</taxon>
        <taxon>Micromonosporaceae</taxon>
        <taxon>Paractinoplanes</taxon>
    </lineage>
</organism>
<protein>
    <submittedName>
        <fullName evidence="5">Class I SAM-dependent methyltransferase</fullName>
        <ecNumber evidence="5">2.1.1.222</ecNumber>
        <ecNumber evidence="5">2.1.1.64</ecNumber>
    </submittedName>
</protein>
<dbReference type="Gene3D" id="3.40.50.150">
    <property type="entry name" value="Vaccinia Virus protein VP39"/>
    <property type="match status" value="1"/>
</dbReference>
<dbReference type="Proteomes" id="UP001596548">
    <property type="component" value="Unassembled WGS sequence"/>
</dbReference>
<name>A0ABW2HW35_9ACTN</name>
<evidence type="ECO:0000256" key="2">
    <source>
        <dbReference type="ARBA" id="ARBA00022679"/>
    </source>
</evidence>
<keyword evidence="1 5" id="KW-0489">Methyltransferase</keyword>
<feature type="domain" description="Methyltransferase" evidence="4">
    <location>
        <begin position="44"/>
        <end position="120"/>
    </location>
</feature>
<keyword evidence="3" id="KW-0949">S-adenosyl-L-methionine</keyword>
<accession>A0ABW2HW35</accession>
<gene>
    <name evidence="5" type="ORF">ACFQS1_23875</name>
</gene>
<evidence type="ECO:0000256" key="3">
    <source>
        <dbReference type="ARBA" id="ARBA00022691"/>
    </source>
</evidence>
<dbReference type="EC" id="2.1.1.64" evidence="5"/>
<dbReference type="PANTHER" id="PTHR43464">
    <property type="entry name" value="METHYLTRANSFERASE"/>
    <property type="match status" value="1"/>
</dbReference>
<keyword evidence="2 5" id="KW-0808">Transferase</keyword>
<dbReference type="SUPFAM" id="SSF53335">
    <property type="entry name" value="S-adenosyl-L-methionine-dependent methyltransferases"/>
    <property type="match status" value="1"/>
</dbReference>
<dbReference type="GO" id="GO:0102208">
    <property type="term" value="F:2-polyprenyl-6-hydroxyphenol methylase activity"/>
    <property type="evidence" value="ECO:0007669"/>
    <property type="project" value="UniProtKB-EC"/>
</dbReference>
<dbReference type="EMBL" id="JBHTBJ010000019">
    <property type="protein sequence ID" value="MFC7277041.1"/>
    <property type="molecule type" value="Genomic_DNA"/>
</dbReference>
<dbReference type="InterPro" id="IPR041698">
    <property type="entry name" value="Methyltransf_25"/>
</dbReference>
<evidence type="ECO:0000259" key="4">
    <source>
        <dbReference type="Pfam" id="PF13649"/>
    </source>
</evidence>
<dbReference type="RefSeq" id="WP_378972128.1">
    <property type="nucleotide sequence ID" value="NZ_JBHTBJ010000019.1"/>
</dbReference>
<dbReference type="InterPro" id="IPR029063">
    <property type="entry name" value="SAM-dependent_MTases_sf"/>
</dbReference>
<dbReference type="Pfam" id="PF13649">
    <property type="entry name" value="Methyltransf_25"/>
    <property type="match status" value="1"/>
</dbReference>
<sequence>MAGHPAITGEYDDAYRAGRQPWEIGGPQPALAVVVEREVKGPKVLDAGCGTGDLAIALALRGHDVTGFDVSGVAIETARRKAAAAGLAIHFEVQDATRVSLAAAPFDSVVDSGLLHSLPRLADVAVEDYVALLPGLVAPGGQLFVLAVSAEAGQGFGVTEEFLRESFPKPVWAATRIERTTVTAEPGGEKLSFPALLLRAVRAGRPF</sequence>
<dbReference type="GO" id="GO:0061542">
    <property type="term" value="F:3-demethylubiquinol 3-O-methyltransferase activity"/>
    <property type="evidence" value="ECO:0007669"/>
    <property type="project" value="UniProtKB-EC"/>
</dbReference>
<evidence type="ECO:0000313" key="5">
    <source>
        <dbReference type="EMBL" id="MFC7277041.1"/>
    </source>
</evidence>
<comment type="caution">
    <text evidence="5">The sequence shown here is derived from an EMBL/GenBank/DDBJ whole genome shotgun (WGS) entry which is preliminary data.</text>
</comment>
<dbReference type="EC" id="2.1.1.222" evidence="5"/>
<proteinExistence type="predicted"/>
<evidence type="ECO:0000256" key="1">
    <source>
        <dbReference type="ARBA" id="ARBA00022603"/>
    </source>
</evidence>
<evidence type="ECO:0000313" key="6">
    <source>
        <dbReference type="Proteomes" id="UP001596548"/>
    </source>
</evidence>
<dbReference type="PANTHER" id="PTHR43464:SF19">
    <property type="entry name" value="UBIQUINONE BIOSYNTHESIS O-METHYLTRANSFERASE, MITOCHONDRIAL"/>
    <property type="match status" value="1"/>
</dbReference>
<keyword evidence="6" id="KW-1185">Reference proteome</keyword>
<dbReference type="CDD" id="cd02440">
    <property type="entry name" value="AdoMet_MTases"/>
    <property type="match status" value="1"/>
</dbReference>
<reference evidence="6" key="1">
    <citation type="journal article" date="2019" name="Int. J. Syst. Evol. Microbiol.">
        <title>The Global Catalogue of Microorganisms (GCM) 10K type strain sequencing project: providing services to taxonomists for standard genome sequencing and annotation.</title>
        <authorList>
            <consortium name="The Broad Institute Genomics Platform"/>
            <consortium name="The Broad Institute Genome Sequencing Center for Infectious Disease"/>
            <person name="Wu L."/>
            <person name="Ma J."/>
        </authorList>
    </citation>
    <scope>NUCLEOTIDE SEQUENCE [LARGE SCALE GENOMIC DNA]</scope>
    <source>
        <strain evidence="6">XZYJT-10</strain>
    </source>
</reference>
<dbReference type="GO" id="GO:0032259">
    <property type="term" value="P:methylation"/>
    <property type="evidence" value="ECO:0007669"/>
    <property type="project" value="UniProtKB-KW"/>
</dbReference>